<feature type="compositionally biased region" description="Basic residues" evidence="1">
    <location>
        <begin position="141"/>
        <end position="152"/>
    </location>
</feature>
<protein>
    <submittedName>
        <fullName evidence="2">Uncharacterized protein</fullName>
    </submittedName>
</protein>
<evidence type="ECO:0000313" key="3">
    <source>
        <dbReference type="Proteomes" id="UP001056384"/>
    </source>
</evidence>
<dbReference type="EMBL" id="CP099423">
    <property type="protein sequence ID" value="USW54862.1"/>
    <property type="molecule type" value="Genomic_DNA"/>
</dbReference>
<feature type="region of interest" description="Disordered" evidence="1">
    <location>
        <begin position="122"/>
        <end position="152"/>
    </location>
</feature>
<evidence type="ECO:0000256" key="1">
    <source>
        <dbReference type="SAM" id="MobiDB-lite"/>
    </source>
</evidence>
<keyword evidence="3" id="KW-1185">Reference proteome</keyword>
<reference evidence="2" key="1">
    <citation type="submission" date="2022-06" db="EMBL/GenBank/DDBJ databases">
        <title>Complete genome sequences of two strains of the flax pathogen Septoria linicola.</title>
        <authorList>
            <person name="Lapalu N."/>
            <person name="Simon A."/>
            <person name="Demenou B."/>
            <person name="Paumier D."/>
            <person name="Guillot M.-P."/>
            <person name="Gout L."/>
            <person name="Valade R."/>
        </authorList>
    </citation>
    <scope>NUCLEOTIDE SEQUENCE</scope>
    <source>
        <strain evidence="2">SE15195</strain>
    </source>
</reference>
<name>A0A9Q9ASA1_9PEZI</name>
<evidence type="ECO:0000313" key="2">
    <source>
        <dbReference type="EMBL" id="USW54862.1"/>
    </source>
</evidence>
<sequence length="152" mass="16798">MATPEIATSHTKRISCANYPTSTVDESTVEFYFRRGDVKKFGVVNLTDQHTARATIKSELDRLSSSPTRVILLNDDTKVDMPEVSLDRLEQLIKEETVIGHGEVKQIFVIVYDRDPTVEAIPPPEQAAQTSKPAAGGGIRGRGKRVMFGRPT</sequence>
<proteinExistence type="predicted"/>
<accession>A0A9Q9ASA1</accession>
<dbReference type="Proteomes" id="UP001056384">
    <property type="component" value="Chromosome 6"/>
</dbReference>
<dbReference type="AlphaFoldDB" id="A0A9Q9ASA1"/>
<gene>
    <name evidence="2" type="ORF">Slin15195_G081810</name>
</gene>
<organism evidence="2 3">
    <name type="scientific">Septoria linicola</name>
    <dbReference type="NCBI Taxonomy" id="215465"/>
    <lineage>
        <taxon>Eukaryota</taxon>
        <taxon>Fungi</taxon>
        <taxon>Dikarya</taxon>
        <taxon>Ascomycota</taxon>
        <taxon>Pezizomycotina</taxon>
        <taxon>Dothideomycetes</taxon>
        <taxon>Dothideomycetidae</taxon>
        <taxon>Mycosphaerellales</taxon>
        <taxon>Mycosphaerellaceae</taxon>
        <taxon>Septoria</taxon>
    </lineage>
</organism>